<comment type="caution">
    <text evidence="2">The sequence shown here is derived from an EMBL/GenBank/DDBJ whole genome shotgun (WGS) entry which is preliminary data.</text>
</comment>
<keyword evidence="1" id="KW-1133">Transmembrane helix</keyword>
<keyword evidence="3" id="KW-1185">Reference proteome</keyword>
<dbReference type="EMBL" id="AUZM01000028">
    <property type="protein sequence ID" value="ERT06935.1"/>
    <property type="molecule type" value="Genomic_DNA"/>
</dbReference>
<dbReference type="InterPro" id="IPR012340">
    <property type="entry name" value="NA-bd_OB-fold"/>
</dbReference>
<organism evidence="2 3">
    <name type="scientific">Lyngbya aestuarii BL J</name>
    <dbReference type="NCBI Taxonomy" id="1348334"/>
    <lineage>
        <taxon>Bacteria</taxon>
        <taxon>Bacillati</taxon>
        <taxon>Cyanobacteriota</taxon>
        <taxon>Cyanophyceae</taxon>
        <taxon>Oscillatoriophycideae</taxon>
        <taxon>Oscillatoriales</taxon>
        <taxon>Microcoleaceae</taxon>
        <taxon>Lyngbya</taxon>
    </lineage>
</organism>
<evidence type="ECO:0000256" key="1">
    <source>
        <dbReference type="SAM" id="Phobius"/>
    </source>
</evidence>
<dbReference type="Gene3D" id="2.40.50.140">
    <property type="entry name" value="Nucleic acid-binding proteins"/>
    <property type="match status" value="1"/>
</dbReference>
<name>U7QIP7_9CYAN</name>
<evidence type="ECO:0000313" key="3">
    <source>
        <dbReference type="Proteomes" id="UP000017127"/>
    </source>
</evidence>
<reference evidence="2 3" key="1">
    <citation type="journal article" date="2013" name="Front. Microbiol.">
        <title>Comparative genomic analyses of the cyanobacterium, Lyngbya aestuarii BL J, a powerful hydrogen producer.</title>
        <authorList>
            <person name="Kothari A."/>
            <person name="Vaughn M."/>
            <person name="Garcia-Pichel F."/>
        </authorList>
    </citation>
    <scope>NUCLEOTIDE SEQUENCE [LARGE SCALE GENOMIC DNA]</scope>
    <source>
        <strain evidence="2 3">BL J</strain>
    </source>
</reference>
<keyword evidence="1" id="KW-0472">Membrane</keyword>
<dbReference type="OrthoDB" id="517853at2"/>
<feature type="transmembrane region" description="Helical" evidence="1">
    <location>
        <begin position="63"/>
        <end position="86"/>
    </location>
</feature>
<accession>U7QIP7</accession>
<proteinExistence type="predicted"/>
<gene>
    <name evidence="2" type="ORF">M595_3072</name>
</gene>
<dbReference type="RefSeq" id="WP_023066835.1">
    <property type="nucleotide sequence ID" value="NZ_AUZM01000028.1"/>
</dbReference>
<dbReference type="Proteomes" id="UP000017127">
    <property type="component" value="Unassembled WGS sequence"/>
</dbReference>
<dbReference type="AlphaFoldDB" id="U7QIP7"/>
<feature type="transmembrane region" description="Helical" evidence="1">
    <location>
        <begin position="6"/>
        <end position="24"/>
    </location>
</feature>
<keyword evidence="1" id="KW-0812">Transmembrane</keyword>
<evidence type="ECO:0000313" key="2">
    <source>
        <dbReference type="EMBL" id="ERT06935.1"/>
    </source>
</evidence>
<evidence type="ECO:0008006" key="4">
    <source>
        <dbReference type="Google" id="ProtNLM"/>
    </source>
</evidence>
<protein>
    <recommendedName>
        <fullName evidence="4">NfeD-like protein</fullName>
    </recommendedName>
</protein>
<sequence length="205" mass="22849">MFTLYLFCLVVGGVFVALAAFAGLDGVDFDQDFDSDITLVDKSAQTEENKYIPRKNRRRPRGLGLPFFSLRFWTFGGCFFGLTGVILSRLNPAMSPQLILWISIAVGVVSGTAMVWALRFLQRQQADSLVRTDDLLGLPSIVEIPFDHNSRGKVRLRIKGTTLDLMAMTEDLKAFSQGDQAFVVGVEKNKVWVVSEASFRQSSEE</sequence>
<feature type="transmembrane region" description="Helical" evidence="1">
    <location>
        <begin position="98"/>
        <end position="121"/>
    </location>
</feature>